<dbReference type="Proteomes" id="UP000324277">
    <property type="component" value="Genome"/>
</dbReference>
<dbReference type="InterPro" id="IPR014131">
    <property type="entry name" value="Chlamydia_phage_Vp3"/>
</dbReference>
<dbReference type="Pfam" id="PF09675">
    <property type="entry name" value="Chlamy_scaf"/>
    <property type="match status" value="1"/>
</dbReference>
<protein>
    <submittedName>
        <fullName evidence="2">Internal scaffolding protein</fullName>
    </submittedName>
</protein>
<organism evidence="2">
    <name type="scientific">Blackfly microvirus SF02</name>
    <dbReference type="NCBI Taxonomy" id="2576452"/>
    <lineage>
        <taxon>Viruses</taxon>
        <taxon>Monodnaviria</taxon>
        <taxon>Sangervirae</taxon>
        <taxon>Phixviricota</taxon>
        <taxon>Malgrandaviricetes</taxon>
        <taxon>Petitvirales</taxon>
        <taxon>Microviridae</taxon>
        <taxon>Microvirus</taxon>
    </lineage>
</organism>
<accession>A0A4P8PLG5</accession>
<feature type="compositionally biased region" description="Low complexity" evidence="1">
    <location>
        <begin position="144"/>
        <end position="167"/>
    </location>
</feature>
<evidence type="ECO:0000313" key="2">
    <source>
        <dbReference type="EMBL" id="QCQ84736.1"/>
    </source>
</evidence>
<feature type="region of interest" description="Disordered" evidence="1">
    <location>
        <begin position="135"/>
        <end position="173"/>
    </location>
</feature>
<dbReference type="EMBL" id="MK249158">
    <property type="protein sequence ID" value="QCQ84736.1"/>
    <property type="molecule type" value="Genomic_DNA"/>
</dbReference>
<evidence type="ECO:0000256" key="1">
    <source>
        <dbReference type="SAM" id="MobiDB-lite"/>
    </source>
</evidence>
<name>A0A4P8PLG5_9VIRU</name>
<proteinExistence type="predicted"/>
<reference evidence="2" key="1">
    <citation type="submission" date="2018-12" db="EMBL/GenBank/DDBJ databases">
        <title>Singled stranded DNA viruses identified in blackflies (Austrosimulium ungulatum) sampled in New Zealand.</title>
        <authorList>
            <person name="Kraberger S."/>
            <person name="Fontenele R.S."/>
            <person name="Schmidlin K."/>
            <person name="Walters M."/>
            <person name="Varsani A."/>
        </authorList>
    </citation>
    <scope>NUCLEOTIDE SEQUENCE [LARGE SCALE GENOMIC DNA]</scope>
    <source>
        <strain evidence="2">069</strain>
    </source>
</reference>
<sequence>MAKYVYPNAIHDFAKSNGVDASFKTVGPSMTRQEFAEECDVNTLMKRYENYGTSMHMLRPDVLAVHAAGGSFVDFTEMPDNLIDYLAQIKEAEDAFMSLPAVVRREFDNNAMHFVEFASDPSNLDQMRAWGLAAAAPPPKPLESSPVVSTAPAASAPPGGDKPPGGASTHGPT</sequence>